<gene>
    <name evidence="2" type="ORF">GCM10010246_18960</name>
</gene>
<dbReference type="Proteomes" id="UP001500253">
    <property type="component" value="Unassembled WGS sequence"/>
</dbReference>
<name>A0ABN3FQG9_9ACTN</name>
<dbReference type="RefSeq" id="WP_346173998.1">
    <property type="nucleotide sequence ID" value="NZ_BAAASD010000005.1"/>
</dbReference>
<protein>
    <recommendedName>
        <fullName evidence="4">Secreted protein</fullName>
    </recommendedName>
</protein>
<organism evidence="2 3">
    <name type="scientific">Streptomyces cuspidosporus</name>
    <dbReference type="NCBI Taxonomy" id="66882"/>
    <lineage>
        <taxon>Bacteria</taxon>
        <taxon>Bacillati</taxon>
        <taxon>Actinomycetota</taxon>
        <taxon>Actinomycetes</taxon>
        <taxon>Kitasatosporales</taxon>
        <taxon>Streptomycetaceae</taxon>
        <taxon>Streptomyces</taxon>
    </lineage>
</organism>
<keyword evidence="3" id="KW-1185">Reference proteome</keyword>
<evidence type="ECO:0000313" key="3">
    <source>
        <dbReference type="Proteomes" id="UP001500253"/>
    </source>
</evidence>
<reference evidence="2 3" key="1">
    <citation type="journal article" date="2019" name="Int. J. Syst. Evol. Microbiol.">
        <title>The Global Catalogue of Microorganisms (GCM) 10K type strain sequencing project: providing services to taxonomists for standard genome sequencing and annotation.</title>
        <authorList>
            <consortium name="The Broad Institute Genomics Platform"/>
            <consortium name="The Broad Institute Genome Sequencing Center for Infectious Disease"/>
            <person name="Wu L."/>
            <person name="Ma J."/>
        </authorList>
    </citation>
    <scope>NUCLEOTIDE SEQUENCE [LARGE SCALE GENOMIC DNA]</scope>
    <source>
        <strain evidence="2 3">JCM 4316</strain>
    </source>
</reference>
<evidence type="ECO:0000313" key="2">
    <source>
        <dbReference type="EMBL" id="GAA2335169.1"/>
    </source>
</evidence>
<proteinExistence type="predicted"/>
<keyword evidence="1" id="KW-0732">Signal</keyword>
<comment type="caution">
    <text evidence="2">The sequence shown here is derived from an EMBL/GenBank/DDBJ whole genome shotgun (WGS) entry which is preliminary data.</text>
</comment>
<evidence type="ECO:0000256" key="1">
    <source>
        <dbReference type="SAM" id="SignalP"/>
    </source>
</evidence>
<dbReference type="EMBL" id="BAAASD010000005">
    <property type="protein sequence ID" value="GAA2335169.1"/>
    <property type="molecule type" value="Genomic_DNA"/>
</dbReference>
<evidence type="ECO:0008006" key="4">
    <source>
        <dbReference type="Google" id="ProtNLM"/>
    </source>
</evidence>
<sequence length="170" mass="17906">MTRALRKAMRLAPAVAVAALVLPASAAADSSGPRLASPSTFGPAAEQRPIAVTAGSAPSAAADVPPSWDLMFTTGFDYLGSKVWRSKDAALSHGGEFHACIKTSYAGDARYALFEYDAENGDEQVGSTRTQTAGGCETWDVDAYVDGDNNRAELYIVTNDPGTKTVTYYD</sequence>
<feature type="chain" id="PRO_5045036180" description="Secreted protein" evidence="1">
    <location>
        <begin position="27"/>
        <end position="170"/>
    </location>
</feature>
<accession>A0ABN3FQG9</accession>
<feature type="signal peptide" evidence="1">
    <location>
        <begin position="1"/>
        <end position="26"/>
    </location>
</feature>